<dbReference type="EC" id="2.1.1.-" evidence="1"/>
<gene>
    <name evidence="1" type="ORF">ACFL27_13575</name>
</gene>
<dbReference type="CDD" id="cd02440">
    <property type="entry name" value="AdoMet_MTases"/>
    <property type="match status" value="1"/>
</dbReference>
<dbReference type="EMBL" id="JBHPBY010000166">
    <property type="protein sequence ID" value="MFC1851220.1"/>
    <property type="molecule type" value="Genomic_DNA"/>
</dbReference>
<dbReference type="InterPro" id="IPR029063">
    <property type="entry name" value="SAM-dependent_MTases_sf"/>
</dbReference>
<dbReference type="GO" id="GO:0032259">
    <property type="term" value="P:methylation"/>
    <property type="evidence" value="ECO:0007669"/>
    <property type="project" value="UniProtKB-KW"/>
</dbReference>
<proteinExistence type="predicted"/>
<dbReference type="PANTHER" id="PTHR43861:SF5">
    <property type="entry name" value="BLL5978 PROTEIN"/>
    <property type="match status" value="1"/>
</dbReference>
<protein>
    <submittedName>
        <fullName evidence="1">Class I SAM-dependent methyltransferase</fullName>
        <ecNumber evidence="1">2.1.1.-</ecNumber>
    </submittedName>
</protein>
<sequence>MIFIDCYNCGSSQTDFYAAENGFKLVKCCSCGLVYVNPRPSQKIIDEAQKIGVHQGDYPLDVIGKFNASKVNTYLKILRDLYKNHITDREKTWLDIGCGYGEFIHAIHEFSHGNIKATGLEPNIQKQKSARARGLNVRCFNLRNHDKKYDYISLLNVYSHLSDPPEFIRQCKYILKTRGELLIETGDTANLTADEHYRPFYLPDHLSYASEEIVSQILDRCGFRIIAKKKYPASPFNIKKFNIIKELLKVFLPHKNSKISQLFNEYRKSRKYITDMYIRAVSI</sequence>
<dbReference type="SUPFAM" id="SSF53335">
    <property type="entry name" value="S-adenosyl-L-methionine-dependent methyltransferases"/>
    <property type="match status" value="1"/>
</dbReference>
<dbReference type="Gene3D" id="3.40.50.150">
    <property type="entry name" value="Vaccinia Virus protein VP39"/>
    <property type="match status" value="1"/>
</dbReference>
<reference evidence="1 2" key="1">
    <citation type="submission" date="2024-09" db="EMBL/GenBank/DDBJ databases">
        <title>Laminarin stimulates single cell rates of sulfate reduction while oxygen inhibits transcriptomic activity in coastal marine sediment.</title>
        <authorList>
            <person name="Lindsay M."/>
            <person name="Orcutt B."/>
            <person name="Emerson D."/>
            <person name="Stepanauskas R."/>
            <person name="D'Angelo T."/>
        </authorList>
    </citation>
    <scope>NUCLEOTIDE SEQUENCE [LARGE SCALE GENOMIC DNA]</scope>
    <source>
        <strain evidence="1">SAG AM-311-K15</strain>
    </source>
</reference>
<organism evidence="1 2">
    <name type="scientific">candidate division CSSED10-310 bacterium</name>
    <dbReference type="NCBI Taxonomy" id="2855610"/>
    <lineage>
        <taxon>Bacteria</taxon>
        <taxon>Bacteria division CSSED10-310</taxon>
    </lineage>
</organism>
<keyword evidence="2" id="KW-1185">Reference proteome</keyword>
<accession>A0ABV6YYF7</accession>
<evidence type="ECO:0000313" key="2">
    <source>
        <dbReference type="Proteomes" id="UP001594351"/>
    </source>
</evidence>
<keyword evidence="1" id="KW-0489">Methyltransferase</keyword>
<dbReference type="PANTHER" id="PTHR43861">
    <property type="entry name" value="TRANS-ACONITATE 2-METHYLTRANSFERASE-RELATED"/>
    <property type="match status" value="1"/>
</dbReference>
<keyword evidence="1" id="KW-0808">Transferase</keyword>
<name>A0ABV6YYF7_UNCC1</name>
<dbReference type="GO" id="GO:0008168">
    <property type="term" value="F:methyltransferase activity"/>
    <property type="evidence" value="ECO:0007669"/>
    <property type="project" value="UniProtKB-KW"/>
</dbReference>
<evidence type="ECO:0000313" key="1">
    <source>
        <dbReference type="EMBL" id="MFC1851220.1"/>
    </source>
</evidence>
<comment type="caution">
    <text evidence="1">The sequence shown here is derived from an EMBL/GenBank/DDBJ whole genome shotgun (WGS) entry which is preliminary data.</text>
</comment>
<dbReference type="Pfam" id="PF13489">
    <property type="entry name" value="Methyltransf_23"/>
    <property type="match status" value="1"/>
</dbReference>
<dbReference type="Proteomes" id="UP001594351">
    <property type="component" value="Unassembled WGS sequence"/>
</dbReference>